<dbReference type="AlphaFoldDB" id="A0A0P0GR40"/>
<evidence type="ECO:0000313" key="4">
    <source>
        <dbReference type="Proteomes" id="UP000061809"/>
    </source>
</evidence>
<name>A0A0P0GR40_9BACE</name>
<dbReference type="EMBL" id="CP012801">
    <property type="protein sequence ID" value="ALJ59764.1"/>
    <property type="molecule type" value="Genomic_DNA"/>
</dbReference>
<dbReference type="RefSeq" id="WP_007216768.1">
    <property type="nucleotide sequence ID" value="NZ_CP012801.1"/>
</dbReference>
<dbReference type="Gene3D" id="2.115.10.20">
    <property type="entry name" value="Glycosyl hydrolase domain, family 43"/>
    <property type="match status" value="1"/>
</dbReference>
<dbReference type="KEGG" id="bcel:BcellWH2_02525"/>
<dbReference type="Proteomes" id="UP000061809">
    <property type="component" value="Chromosome"/>
</dbReference>
<dbReference type="InterPro" id="IPR023296">
    <property type="entry name" value="Glyco_hydro_beta-prop_sf"/>
</dbReference>
<accession>A0A0P0GR40</accession>
<gene>
    <name evidence="2" type="ORF">BcellWH2_02525</name>
    <name evidence="3" type="ORF">F2Y81_21675</name>
</gene>
<reference evidence="3 5" key="2">
    <citation type="journal article" date="2019" name="Nat. Med.">
        <title>A library of human gut bacterial isolates paired with longitudinal multiomics data enables mechanistic microbiome research.</title>
        <authorList>
            <person name="Poyet M."/>
            <person name="Groussin M."/>
            <person name="Gibbons S.M."/>
            <person name="Avila-Pacheco J."/>
            <person name="Jiang X."/>
            <person name="Kearney S.M."/>
            <person name="Perrotta A.R."/>
            <person name="Berdy B."/>
            <person name="Zhao S."/>
            <person name="Lieberman T.D."/>
            <person name="Swanson P.K."/>
            <person name="Smith M."/>
            <person name="Roesemann S."/>
            <person name="Alexander J.E."/>
            <person name="Rich S.A."/>
            <person name="Livny J."/>
            <person name="Vlamakis H."/>
            <person name="Clish C."/>
            <person name="Bullock K."/>
            <person name="Deik A."/>
            <person name="Scott J."/>
            <person name="Pierce K.A."/>
            <person name="Xavier R.J."/>
            <person name="Alm E.J."/>
        </authorList>
    </citation>
    <scope>NUCLEOTIDE SEQUENCE [LARGE SCALE GENOMIC DNA]</scope>
    <source>
        <strain evidence="3 5">BIOML-A6</strain>
    </source>
</reference>
<feature type="signal peptide" evidence="1">
    <location>
        <begin position="1"/>
        <end position="21"/>
    </location>
</feature>
<evidence type="ECO:0000313" key="2">
    <source>
        <dbReference type="EMBL" id="ALJ59764.1"/>
    </source>
</evidence>
<evidence type="ECO:0000313" key="3">
    <source>
        <dbReference type="EMBL" id="KAA5413879.1"/>
    </source>
</evidence>
<dbReference type="CDD" id="cd08994">
    <property type="entry name" value="GH43_62_32_68_117_130-like"/>
    <property type="match status" value="1"/>
</dbReference>
<evidence type="ECO:0000256" key="1">
    <source>
        <dbReference type="SAM" id="SignalP"/>
    </source>
</evidence>
<dbReference type="SUPFAM" id="SSF75005">
    <property type="entry name" value="Arabinanase/levansucrase/invertase"/>
    <property type="match status" value="2"/>
</dbReference>
<protein>
    <submittedName>
        <fullName evidence="3">Glycosyl hydrolase family 43</fullName>
    </submittedName>
    <submittedName>
        <fullName evidence="2">Glycosyl hydrolases family 43</fullName>
    </submittedName>
</protein>
<dbReference type="GO" id="GO:0016787">
    <property type="term" value="F:hydrolase activity"/>
    <property type="evidence" value="ECO:0007669"/>
    <property type="project" value="UniProtKB-KW"/>
</dbReference>
<organism evidence="2 4">
    <name type="scientific">Bacteroides cellulosilyticus</name>
    <dbReference type="NCBI Taxonomy" id="246787"/>
    <lineage>
        <taxon>Bacteria</taxon>
        <taxon>Pseudomonadati</taxon>
        <taxon>Bacteroidota</taxon>
        <taxon>Bacteroidia</taxon>
        <taxon>Bacteroidales</taxon>
        <taxon>Bacteroidaceae</taxon>
        <taxon>Bacteroides</taxon>
    </lineage>
</organism>
<dbReference type="GeneID" id="66306119"/>
<sequence length="375" mass="42475">MKKNYFLFALILLSSISMLRAQKIDNLIELKQKSQNPLFHQLGKAIKTPAFESEGYWSWGSSVVKGDDGKYHMFVSRFPKSLPFHPGWMVASEIVHAVSNVPQGPYQFSEVALPARGAQYWDGRSTHNPRILKYNHKYYLIYMGSTHPFVDPTYDQLTLNSPWCTVARSNKRIGLAVADSPYGPWKRLDEPILKTKPNTFFSFLTSNPSPVVQEDGSVMMIFKGRRHMEDGKYSNMALGIAYAPTIEGPYRVLNNEQPIFQVAGQGEAEDPFLWKDDKGYHAIFKDHVAKFTGEKGGGVMAHSKDGINWTVDKDPKAYSKTVEWEDGTIAKQGQLERPFILFEDGKPTFIFFATMDGPGEFENGTHSWNMVIPLK</sequence>
<proteinExistence type="predicted"/>
<keyword evidence="1" id="KW-0732">Signal</keyword>
<keyword evidence="2" id="KW-0378">Hydrolase</keyword>
<feature type="chain" id="PRO_5041597386" evidence="1">
    <location>
        <begin position="22"/>
        <end position="375"/>
    </location>
</feature>
<reference evidence="2 4" key="1">
    <citation type="journal article" date="2015" name="Science">
        <title>Genetic determinants of in vivo fitness and diet responsiveness in multiple human gut Bacteroides.</title>
        <authorList>
            <person name="Wu M."/>
            <person name="McNulty N.P."/>
            <person name="Rodionov D.A."/>
            <person name="Khoroshkin M.S."/>
            <person name="Griffin N.W."/>
            <person name="Cheng J."/>
            <person name="Latreille P."/>
            <person name="Kerstetter R.A."/>
            <person name="Terrapon N."/>
            <person name="Henrissat B."/>
            <person name="Osterman A.L."/>
            <person name="Gordon J.I."/>
        </authorList>
    </citation>
    <scope>NUCLEOTIDE SEQUENCE [LARGE SCALE GENOMIC DNA]</scope>
    <source>
        <strain evidence="2 4">WH2</strain>
    </source>
</reference>
<dbReference type="PATRIC" id="fig|246787.4.peg.2600"/>
<dbReference type="EMBL" id="VVYV01000046">
    <property type="protein sequence ID" value="KAA5413879.1"/>
    <property type="molecule type" value="Genomic_DNA"/>
</dbReference>
<dbReference type="Proteomes" id="UP000448877">
    <property type="component" value="Unassembled WGS sequence"/>
</dbReference>
<evidence type="ECO:0000313" key="5">
    <source>
        <dbReference type="Proteomes" id="UP000448877"/>
    </source>
</evidence>